<comment type="caution">
    <text evidence="2">The sequence shown here is derived from an EMBL/GenBank/DDBJ whole genome shotgun (WGS) entry which is preliminary data.</text>
</comment>
<evidence type="ECO:0000313" key="3">
    <source>
        <dbReference type="Proteomes" id="UP000179057"/>
    </source>
</evidence>
<dbReference type="InterPro" id="IPR003812">
    <property type="entry name" value="Fido"/>
</dbReference>
<dbReference type="InterPro" id="IPR053737">
    <property type="entry name" value="Type_II_TA_Toxin"/>
</dbReference>
<name>A0A1F8E1L4_9BACT</name>
<dbReference type="SUPFAM" id="SSF140931">
    <property type="entry name" value="Fic-like"/>
    <property type="match status" value="1"/>
</dbReference>
<dbReference type="Gene3D" id="1.20.120.1870">
    <property type="entry name" value="Fic/DOC protein, Fido domain"/>
    <property type="match status" value="1"/>
</dbReference>
<protein>
    <recommendedName>
        <fullName evidence="1">Fido domain-containing protein</fullName>
    </recommendedName>
</protein>
<dbReference type="GO" id="GO:0016301">
    <property type="term" value="F:kinase activity"/>
    <property type="evidence" value="ECO:0007669"/>
    <property type="project" value="InterPro"/>
</dbReference>
<evidence type="ECO:0000313" key="2">
    <source>
        <dbReference type="EMBL" id="OGM93875.1"/>
    </source>
</evidence>
<dbReference type="EMBL" id="MGIV01000019">
    <property type="protein sequence ID" value="OGM93875.1"/>
    <property type="molecule type" value="Genomic_DNA"/>
</dbReference>
<sequence length="148" mass="17332">MKRFIALSIEEVKHVAHWLAKETMEWKEPIPDFETRLPGRLESCLHTPFMTFGKRVAYKGLQGKSAMLFYLMIKNHPFQNGNKRIAVTTLLYFLYKNGKWLKIDNQRLYNFAKFVAESDPQVKDSMVKLIEEFIAKNISDLSKRTSAE</sequence>
<dbReference type="Pfam" id="PF02661">
    <property type="entry name" value="Fic"/>
    <property type="match status" value="1"/>
</dbReference>
<dbReference type="PROSITE" id="PS51459">
    <property type="entry name" value="FIDO"/>
    <property type="match status" value="1"/>
</dbReference>
<dbReference type="Proteomes" id="UP000179057">
    <property type="component" value="Unassembled WGS sequence"/>
</dbReference>
<organism evidence="2 3">
    <name type="scientific">Candidatus Wolfebacteria bacterium RIFOXYD1_FULL_48_65</name>
    <dbReference type="NCBI Taxonomy" id="1802561"/>
    <lineage>
        <taxon>Bacteria</taxon>
        <taxon>Candidatus Wolfeibacteriota</taxon>
    </lineage>
</organism>
<proteinExistence type="predicted"/>
<reference evidence="2 3" key="1">
    <citation type="journal article" date="2016" name="Nat. Commun.">
        <title>Thousands of microbial genomes shed light on interconnected biogeochemical processes in an aquifer system.</title>
        <authorList>
            <person name="Anantharaman K."/>
            <person name="Brown C.T."/>
            <person name="Hug L.A."/>
            <person name="Sharon I."/>
            <person name="Castelle C.J."/>
            <person name="Probst A.J."/>
            <person name="Thomas B.C."/>
            <person name="Singh A."/>
            <person name="Wilkins M.J."/>
            <person name="Karaoz U."/>
            <person name="Brodie E.L."/>
            <person name="Williams K.H."/>
            <person name="Hubbard S.S."/>
            <person name="Banfield J.F."/>
        </authorList>
    </citation>
    <scope>NUCLEOTIDE SEQUENCE [LARGE SCALE GENOMIC DNA]</scope>
</reference>
<dbReference type="InterPro" id="IPR036597">
    <property type="entry name" value="Fido-like_dom_sf"/>
</dbReference>
<accession>A0A1F8E1L4</accession>
<dbReference type="InterPro" id="IPR006440">
    <property type="entry name" value="Doc"/>
</dbReference>
<feature type="domain" description="Fido" evidence="1">
    <location>
        <begin position="7"/>
        <end position="136"/>
    </location>
</feature>
<gene>
    <name evidence="2" type="ORF">A2610_00455</name>
</gene>
<dbReference type="AlphaFoldDB" id="A0A1F8E1L4"/>
<evidence type="ECO:0000259" key="1">
    <source>
        <dbReference type="PROSITE" id="PS51459"/>
    </source>
</evidence>
<dbReference type="NCBIfam" id="TIGR01550">
    <property type="entry name" value="DOC_P1"/>
    <property type="match status" value="1"/>
</dbReference>